<gene>
    <name evidence="3" type="ORF">DGAL_LOCUS13157</name>
</gene>
<dbReference type="AlphaFoldDB" id="A0A8J2RYU0"/>
<dbReference type="PANTHER" id="PTHR21398:SF6">
    <property type="entry name" value="AGAP007094-PA"/>
    <property type="match status" value="1"/>
</dbReference>
<feature type="compositionally biased region" description="Acidic residues" evidence="1">
    <location>
        <begin position="328"/>
        <end position="347"/>
    </location>
</feature>
<reference evidence="3" key="1">
    <citation type="submission" date="2021-11" db="EMBL/GenBank/DDBJ databases">
        <authorList>
            <person name="Schell T."/>
        </authorList>
    </citation>
    <scope>NUCLEOTIDE SEQUENCE</scope>
    <source>
        <strain evidence="3">M5</strain>
    </source>
</reference>
<feature type="transmembrane region" description="Helical" evidence="2">
    <location>
        <begin position="710"/>
        <end position="733"/>
    </location>
</feature>
<feature type="transmembrane region" description="Helical" evidence="2">
    <location>
        <begin position="164"/>
        <end position="184"/>
    </location>
</feature>
<feature type="transmembrane region" description="Helical" evidence="2">
    <location>
        <begin position="680"/>
        <end position="698"/>
    </location>
</feature>
<dbReference type="OrthoDB" id="6371712at2759"/>
<keyword evidence="2" id="KW-1133">Transmembrane helix</keyword>
<comment type="caution">
    <text evidence="3">The sequence shown here is derived from an EMBL/GenBank/DDBJ whole genome shotgun (WGS) entry which is preliminary data.</text>
</comment>
<feature type="region of interest" description="Disordered" evidence="1">
    <location>
        <begin position="301"/>
        <end position="348"/>
    </location>
</feature>
<evidence type="ECO:0000313" key="4">
    <source>
        <dbReference type="Proteomes" id="UP000789390"/>
    </source>
</evidence>
<keyword evidence="2" id="KW-0812">Transmembrane</keyword>
<keyword evidence="2" id="KW-0472">Membrane</keyword>
<dbReference type="EMBL" id="CAKKLH010000294">
    <property type="protein sequence ID" value="CAH0109674.1"/>
    <property type="molecule type" value="Genomic_DNA"/>
</dbReference>
<name>A0A8J2RYU0_9CRUS</name>
<proteinExistence type="predicted"/>
<feature type="transmembrane region" description="Helical" evidence="2">
    <location>
        <begin position="129"/>
        <end position="152"/>
    </location>
</feature>
<feature type="region of interest" description="Disordered" evidence="1">
    <location>
        <begin position="968"/>
        <end position="991"/>
    </location>
</feature>
<feature type="transmembrane region" description="Helical" evidence="2">
    <location>
        <begin position="54"/>
        <end position="71"/>
    </location>
</feature>
<organism evidence="3 4">
    <name type="scientific">Daphnia galeata</name>
    <dbReference type="NCBI Taxonomy" id="27404"/>
    <lineage>
        <taxon>Eukaryota</taxon>
        <taxon>Metazoa</taxon>
        <taxon>Ecdysozoa</taxon>
        <taxon>Arthropoda</taxon>
        <taxon>Crustacea</taxon>
        <taxon>Branchiopoda</taxon>
        <taxon>Diplostraca</taxon>
        <taxon>Cladocera</taxon>
        <taxon>Anomopoda</taxon>
        <taxon>Daphniidae</taxon>
        <taxon>Daphnia</taxon>
    </lineage>
</organism>
<accession>A0A8J2RYU0</accession>
<evidence type="ECO:0000256" key="2">
    <source>
        <dbReference type="SAM" id="Phobius"/>
    </source>
</evidence>
<protein>
    <submittedName>
        <fullName evidence="3">Uncharacterized protein</fullName>
    </submittedName>
</protein>
<evidence type="ECO:0000256" key="1">
    <source>
        <dbReference type="SAM" id="MobiDB-lite"/>
    </source>
</evidence>
<evidence type="ECO:0000313" key="3">
    <source>
        <dbReference type="EMBL" id="CAH0109674.1"/>
    </source>
</evidence>
<keyword evidence="4" id="KW-1185">Reference proteome</keyword>
<dbReference type="PANTHER" id="PTHR21398">
    <property type="entry name" value="AGAP007094-PA"/>
    <property type="match status" value="1"/>
</dbReference>
<dbReference type="Proteomes" id="UP000789390">
    <property type="component" value="Unassembled WGS sequence"/>
</dbReference>
<sequence>MEMQEIVSQAVRLSFSSVDQSTAPANNLLSNSDFYQPSLILFYLQVTNKRKMRSILSIVMLICLVSAINFQPSHSSSHQKPGFQLKGLIQKGLDGLEELRDKHAVGKDVISSRKLGLGLKFKAILLKPLLLVVLAKIKLALLLGKPLALLALKKLLLKGVLGKLLLKIPLILLGGKAVLLAKVLALKFALITKGLIGLKAPLALLFLGGFLKGALKGSGLGLALGLAGSLLKQTGHGSSGEEYDEPAYYAPPAYGHILPPPPPPSYGAAVPYSEPLHLHAQPAYSSAPVYSAPSSQTQYTQESSAYYGSEHSGYGRYDGGRKKRNVDDSEEEEEVEDSEEEFSDESPEELRLEIEAARTNVHAYLYMAAQFDEQSCGRRLMCEVYQKPQGSHTEDELILQDIFGYPLPALSEEDQGTPKELYYRAAQLGVSHQGRPNNQICARVYATCPHNSEQLIQYFISEDVETNEIDSDDNRPVSHLQPPQQSTARLPFYHHRPSANVTPVQQWKPAIVRPAVHIVKQQPQEQLRRPTVAATPVAPLRKRFGPAAYKMGWKKQEEHHLLKSLPRFESSSKKSRIFATSVTDINFVLFQVIPVSAINVQLSHSSTQQESGLNLKEFIQKRINGLEDLSDLKIGGTDVISSRKLGLKVKALFLKPLALAKIKIGLLLGKPLVLTALKKLLLKAVLGKLLLKIPLILLGTGKAGLIAKVLALKFALIAKGLIGLTAPLALLFLGGFIKVALKGTGLALALGLAGSFLKPDEHSEEEYDEPYSAPIHAAYNPPSLYGPPVYSAPVVYSSVPLYAPLSSGSPYYQSGSSIGGNNYGHGRRRRNLQERNDSEEDIFSDESLEELKLEIEAARTNVHAYLYMAAQFDEQSCGRRLMCEVYQKPQESVTEDELIIQDIFGYPLPPLRKEDQGTPKELYYRAAQLGVSHQARPNNQICARFYATCPHNSEQLIEMFINEDFETNEIDSDNNNRPVPHLKPPQQSTARLPFYQPRQPNISLAQQWKPVIVRPAVHKQQTQR</sequence>